<evidence type="ECO:0000313" key="2">
    <source>
        <dbReference type="Proteomes" id="UP000239326"/>
    </source>
</evidence>
<proteinExistence type="predicted"/>
<dbReference type="Proteomes" id="UP000239326">
    <property type="component" value="Chromosome"/>
</dbReference>
<dbReference type="KEGG" id="simp:C6571_07000"/>
<dbReference type="EMBL" id="CP027669">
    <property type="protein sequence ID" value="AVO41067.1"/>
    <property type="molecule type" value="Genomic_DNA"/>
</dbReference>
<reference evidence="1 2" key="1">
    <citation type="submission" date="2018-03" db="EMBL/GenBank/DDBJ databases">
        <title>Genome sequencing of Simplicispira sp.</title>
        <authorList>
            <person name="Kim S.-J."/>
            <person name="Heo J."/>
            <person name="Kwon S.-W."/>
        </authorList>
    </citation>
    <scope>NUCLEOTIDE SEQUENCE [LARGE SCALE GENOMIC DNA]</scope>
    <source>
        <strain evidence="1 2">SC1-8</strain>
    </source>
</reference>
<keyword evidence="2" id="KW-1185">Reference proteome</keyword>
<dbReference type="AlphaFoldDB" id="A0A2S0MZ47"/>
<organism evidence="1 2">
    <name type="scientific">Simplicispira suum</name>
    <dbReference type="NCBI Taxonomy" id="2109915"/>
    <lineage>
        <taxon>Bacteria</taxon>
        <taxon>Pseudomonadati</taxon>
        <taxon>Pseudomonadota</taxon>
        <taxon>Betaproteobacteria</taxon>
        <taxon>Burkholderiales</taxon>
        <taxon>Comamonadaceae</taxon>
        <taxon>Simplicispira</taxon>
    </lineage>
</organism>
<name>A0A2S0MZ47_9BURK</name>
<evidence type="ECO:0000313" key="1">
    <source>
        <dbReference type="EMBL" id="AVO41067.1"/>
    </source>
</evidence>
<accession>A0A2S0MZ47</accession>
<protein>
    <submittedName>
        <fullName evidence="1">Uncharacterized protein</fullName>
    </submittedName>
</protein>
<sequence>MRNVASIVTLFGPSPQCNPSGGAMFAPVVRALMRVPTLLLLASTHAFGAGTHCLPHESVAFSCSLAVSKVVSVCFAKASNAKPATLFYRFGRLGAPELVFPESPAGSLQRFRYAHYFRYQVDRTELNFSNAGVEYSVFDDYDGEERPKYARGVRVTANGKEHELLCKRDVASHLKELAALVPCDAESGLTLDGCK</sequence>
<gene>
    <name evidence="1" type="ORF">C6571_07000</name>
</gene>